<feature type="domain" description="UspA" evidence="2">
    <location>
        <begin position="2"/>
        <end position="142"/>
    </location>
</feature>
<keyword evidence="4" id="KW-1185">Reference proteome</keyword>
<dbReference type="InterPro" id="IPR006015">
    <property type="entry name" value="Universal_stress_UspA"/>
</dbReference>
<dbReference type="OrthoDB" id="9794782at2"/>
<dbReference type="Gene3D" id="3.40.50.620">
    <property type="entry name" value="HUPs"/>
    <property type="match status" value="2"/>
</dbReference>
<evidence type="ECO:0000313" key="3">
    <source>
        <dbReference type="EMBL" id="TWT68001.1"/>
    </source>
</evidence>
<dbReference type="InterPro" id="IPR006016">
    <property type="entry name" value="UspA"/>
</dbReference>
<organism evidence="3 4">
    <name type="scientific">Crateriforma conspicua</name>
    <dbReference type="NCBI Taxonomy" id="2527996"/>
    <lineage>
        <taxon>Bacteria</taxon>
        <taxon>Pseudomonadati</taxon>
        <taxon>Planctomycetota</taxon>
        <taxon>Planctomycetia</taxon>
        <taxon>Planctomycetales</taxon>
        <taxon>Planctomycetaceae</taxon>
        <taxon>Crateriforma</taxon>
    </lineage>
</organism>
<gene>
    <name evidence="3" type="ORF">Pan14r_02390</name>
</gene>
<dbReference type="SUPFAM" id="SSF52402">
    <property type="entry name" value="Adenine nucleotide alpha hydrolases-like"/>
    <property type="match status" value="2"/>
</dbReference>
<name>A0A5C5XZY8_9PLAN</name>
<dbReference type="RefSeq" id="WP_146438077.1">
    <property type="nucleotide sequence ID" value="NZ_SJPL01000001.1"/>
</dbReference>
<proteinExistence type="inferred from homology"/>
<dbReference type="AlphaFoldDB" id="A0A5C5XZY8"/>
<protein>
    <submittedName>
        <fullName evidence="3">Putative universal stress protein</fullName>
    </submittedName>
</protein>
<reference evidence="3 4" key="1">
    <citation type="submission" date="2019-02" db="EMBL/GenBank/DDBJ databases">
        <title>Deep-cultivation of Planctomycetes and their phenomic and genomic characterization uncovers novel biology.</title>
        <authorList>
            <person name="Wiegand S."/>
            <person name="Jogler M."/>
            <person name="Boedeker C."/>
            <person name="Pinto D."/>
            <person name="Vollmers J."/>
            <person name="Rivas-Marin E."/>
            <person name="Kohn T."/>
            <person name="Peeters S.H."/>
            <person name="Heuer A."/>
            <person name="Rast P."/>
            <person name="Oberbeckmann S."/>
            <person name="Bunk B."/>
            <person name="Jeske O."/>
            <person name="Meyerdierks A."/>
            <person name="Storesund J.E."/>
            <person name="Kallscheuer N."/>
            <person name="Luecker S."/>
            <person name="Lage O.M."/>
            <person name="Pohl T."/>
            <person name="Merkel B.J."/>
            <person name="Hornburger P."/>
            <person name="Mueller R.-W."/>
            <person name="Bruemmer F."/>
            <person name="Labrenz M."/>
            <person name="Spormann A.M."/>
            <person name="Op Den Camp H."/>
            <person name="Overmann J."/>
            <person name="Amann R."/>
            <person name="Jetten M.S.M."/>
            <person name="Mascher T."/>
            <person name="Medema M.H."/>
            <person name="Devos D.P."/>
            <person name="Kaster A.-K."/>
            <person name="Ovreas L."/>
            <person name="Rohde M."/>
            <person name="Galperin M.Y."/>
            <person name="Jogler C."/>
        </authorList>
    </citation>
    <scope>NUCLEOTIDE SEQUENCE [LARGE SCALE GENOMIC DNA]</scope>
    <source>
        <strain evidence="3 4">Pan14r</strain>
    </source>
</reference>
<evidence type="ECO:0000256" key="1">
    <source>
        <dbReference type="ARBA" id="ARBA00008791"/>
    </source>
</evidence>
<feature type="domain" description="UspA" evidence="2">
    <location>
        <begin position="157"/>
        <end position="296"/>
    </location>
</feature>
<accession>A0A5C5XZY8</accession>
<dbReference type="PANTHER" id="PTHR46268">
    <property type="entry name" value="STRESS RESPONSE PROTEIN NHAX"/>
    <property type="match status" value="1"/>
</dbReference>
<dbReference type="PANTHER" id="PTHR46268:SF6">
    <property type="entry name" value="UNIVERSAL STRESS PROTEIN UP12"/>
    <property type="match status" value="1"/>
</dbReference>
<dbReference type="Proteomes" id="UP000317238">
    <property type="component" value="Unassembled WGS sequence"/>
</dbReference>
<sequence length="296" mass="32286">MKVLVAIDQSKHSIAALDQLAGLVGSDQMDIELTEVVVPMPTYDFSGVGFPMDVPLLVTEQRDAVSEALNRLADQHKDQFRSIKTTVAVGPPGFELTRQAKESNADLIVTGAVGHSALERVLLGSVSDHVATHAECSALVTRSSDDASQGEQGKLTDRILIAVGNPTSDDLFLDWIDRIAVPESTKLHLVHVQEIMTFYRQDILVRARGYLDQAKDAASDHLEALRQKYVDKGFAAETCLVESEHVGRAIVEKAAELDCRLVVTGDSHQSAWDRIVLGSVSRHVLHHSPTSVLIVR</sequence>
<evidence type="ECO:0000313" key="4">
    <source>
        <dbReference type="Proteomes" id="UP000317238"/>
    </source>
</evidence>
<comment type="similarity">
    <text evidence="1">Belongs to the universal stress protein A family.</text>
</comment>
<dbReference type="EMBL" id="SJPL01000001">
    <property type="protein sequence ID" value="TWT68001.1"/>
    <property type="molecule type" value="Genomic_DNA"/>
</dbReference>
<dbReference type="Pfam" id="PF00582">
    <property type="entry name" value="Usp"/>
    <property type="match status" value="2"/>
</dbReference>
<dbReference type="PRINTS" id="PR01438">
    <property type="entry name" value="UNVRSLSTRESS"/>
</dbReference>
<dbReference type="InterPro" id="IPR014729">
    <property type="entry name" value="Rossmann-like_a/b/a_fold"/>
</dbReference>
<evidence type="ECO:0000259" key="2">
    <source>
        <dbReference type="Pfam" id="PF00582"/>
    </source>
</evidence>
<dbReference type="CDD" id="cd00293">
    <property type="entry name" value="USP-like"/>
    <property type="match status" value="2"/>
</dbReference>
<comment type="caution">
    <text evidence="3">The sequence shown here is derived from an EMBL/GenBank/DDBJ whole genome shotgun (WGS) entry which is preliminary data.</text>
</comment>